<accession>A0A6B2JTK4</accession>
<dbReference type="PROSITE" id="PS51257">
    <property type="entry name" value="PROKAR_LIPOPROTEIN"/>
    <property type="match status" value="1"/>
</dbReference>
<proteinExistence type="predicted"/>
<feature type="region of interest" description="Disordered" evidence="1">
    <location>
        <begin position="20"/>
        <end position="68"/>
    </location>
</feature>
<evidence type="ECO:0000256" key="1">
    <source>
        <dbReference type="SAM" id="MobiDB-lite"/>
    </source>
</evidence>
<evidence type="ECO:0000313" key="3">
    <source>
        <dbReference type="Proteomes" id="UP000474757"/>
    </source>
</evidence>
<keyword evidence="3" id="KW-1185">Reference proteome</keyword>
<evidence type="ECO:0000313" key="2">
    <source>
        <dbReference type="EMBL" id="NDV01380.1"/>
    </source>
</evidence>
<comment type="caution">
    <text evidence="2">The sequence shown here is derived from an EMBL/GenBank/DDBJ whole genome shotgun (WGS) entry which is preliminary data.</text>
</comment>
<reference evidence="2 3" key="1">
    <citation type="submission" date="2020-02" db="EMBL/GenBank/DDBJ databases">
        <title>Pseudoroseicyclus tamarix, sp. nov., isolated from offshore sediment of a Tamarix chinensis forest.</title>
        <authorList>
            <person name="Gai Y."/>
        </authorList>
    </citation>
    <scope>NUCLEOTIDE SEQUENCE [LARGE SCALE GENOMIC DNA]</scope>
    <source>
        <strain evidence="2 3">CLL3-39</strain>
    </source>
</reference>
<sequence length="352" mass="37336">MRTIVSTAALLALLAGCGDGEPFFTEEPEPGTESPTDAEGDGETEGTNDEGSLAGDLPPGTNDPSSTASITRYEATDEVGGGYVQDAYYVAADDTFYVDNLAFDGANVYGRGTNVSSMGGYAVYEGVETVEDSLTGALIDQFTYRAIYGASENSVLVEGEPQPATQFAIVRTGSYVDYGFGGFIYTRNGEVTLPTTGQAQFTGDYAGVRIFDGITGLEYTRGDMVMAIDFEDFNAGNGVTGHVINRELFDINGNRVALTNDYNVDGGRIFLPDINLVVGPGTMSDDGELTNGVFTRGYNATGAPVDYETGTYYAVLSGDGPDEVVGVMVMTSEDPRYEDVTVQETGGFILYR</sequence>
<organism evidence="2 3">
    <name type="scientific">Pseudoroseicyclus tamaricis</name>
    <dbReference type="NCBI Taxonomy" id="2705421"/>
    <lineage>
        <taxon>Bacteria</taxon>
        <taxon>Pseudomonadati</taxon>
        <taxon>Pseudomonadota</taxon>
        <taxon>Alphaproteobacteria</taxon>
        <taxon>Rhodobacterales</taxon>
        <taxon>Paracoccaceae</taxon>
        <taxon>Pseudoroseicyclus</taxon>
    </lineage>
</organism>
<gene>
    <name evidence="2" type="ORF">GZA08_10430</name>
</gene>
<protein>
    <submittedName>
        <fullName evidence="2">Uncharacterized protein</fullName>
    </submittedName>
</protein>
<dbReference type="RefSeq" id="WP_163893152.1">
    <property type="nucleotide sequence ID" value="NZ_JAAFYS010000002.1"/>
</dbReference>
<name>A0A6B2JTK4_9RHOB</name>
<dbReference type="AlphaFoldDB" id="A0A6B2JTK4"/>
<feature type="compositionally biased region" description="Acidic residues" evidence="1">
    <location>
        <begin position="24"/>
        <end position="48"/>
    </location>
</feature>
<dbReference type="EMBL" id="JAAGAB010000002">
    <property type="protein sequence ID" value="NDV01380.1"/>
    <property type="molecule type" value="Genomic_DNA"/>
</dbReference>
<dbReference type="Proteomes" id="UP000474757">
    <property type="component" value="Unassembled WGS sequence"/>
</dbReference>